<name>A0ACC2UZ62_9TREE</name>
<proteinExistence type="predicted"/>
<evidence type="ECO:0000313" key="1">
    <source>
        <dbReference type="EMBL" id="KAJ9092052.1"/>
    </source>
</evidence>
<evidence type="ECO:0000313" key="2">
    <source>
        <dbReference type="Proteomes" id="UP001230649"/>
    </source>
</evidence>
<comment type="caution">
    <text evidence="1">The sequence shown here is derived from an EMBL/GenBank/DDBJ whole genome shotgun (WGS) entry which is preliminary data.</text>
</comment>
<dbReference type="Proteomes" id="UP001230649">
    <property type="component" value="Unassembled WGS sequence"/>
</dbReference>
<accession>A0ACC2UZ62</accession>
<dbReference type="EMBL" id="JASBWS010000185">
    <property type="protein sequence ID" value="KAJ9092052.1"/>
    <property type="molecule type" value="Genomic_DNA"/>
</dbReference>
<protein>
    <submittedName>
        <fullName evidence="1">Uncharacterized protein</fullName>
    </submittedName>
</protein>
<sequence>MARSTESSSQDGHPAYKEKDLSVSQNDIDADHLPTLGAQPTMGKPDGPVITSKSKGVIRMELLASRLNTKYLILLYGGFILLAYTLSLGR</sequence>
<organism evidence="1 2">
    <name type="scientific">Naganishia adeliensis</name>
    <dbReference type="NCBI Taxonomy" id="92952"/>
    <lineage>
        <taxon>Eukaryota</taxon>
        <taxon>Fungi</taxon>
        <taxon>Dikarya</taxon>
        <taxon>Basidiomycota</taxon>
        <taxon>Agaricomycotina</taxon>
        <taxon>Tremellomycetes</taxon>
        <taxon>Filobasidiales</taxon>
        <taxon>Filobasidiaceae</taxon>
        <taxon>Naganishia</taxon>
    </lineage>
</organism>
<keyword evidence="2" id="KW-1185">Reference proteome</keyword>
<reference evidence="1" key="1">
    <citation type="submission" date="2023-04" db="EMBL/GenBank/DDBJ databases">
        <title>Draft Genome sequencing of Naganishia species isolated from polar environments using Oxford Nanopore Technology.</title>
        <authorList>
            <person name="Leo P."/>
            <person name="Venkateswaran K."/>
        </authorList>
    </citation>
    <scope>NUCLEOTIDE SEQUENCE</scope>
    <source>
        <strain evidence="1">MNA-CCFEE 5262</strain>
    </source>
</reference>
<gene>
    <name evidence="1" type="ORF">QFC20_007483</name>
</gene>